<accession>A0A370GJ14</accession>
<protein>
    <submittedName>
        <fullName evidence="1">NADP-dependent 3-hydroxy acid dehydrogenase YdfG</fullName>
    </submittedName>
</protein>
<keyword evidence="2" id="KW-1185">Reference proteome</keyword>
<dbReference type="PANTHER" id="PTHR43431">
    <property type="entry name" value="OXIDOREDUCTASE, SHORT CHAIN DEHYDROGENASE/REDUCTASE FAMILY (AFU_ORTHOLOGUE AFUA_5G14000)"/>
    <property type="match status" value="1"/>
</dbReference>
<reference evidence="1 2" key="1">
    <citation type="submission" date="2018-07" db="EMBL/GenBank/DDBJ databases">
        <title>Genomic Encyclopedia of Type Strains, Phase IV (KMG-IV): sequencing the most valuable type-strain genomes for metagenomic binning, comparative biology and taxonomic classification.</title>
        <authorList>
            <person name="Goeker M."/>
        </authorList>
    </citation>
    <scope>NUCLEOTIDE SEQUENCE [LARGE SCALE GENOMIC DNA]</scope>
    <source>
        <strain evidence="1 2">DSM 16500</strain>
    </source>
</reference>
<evidence type="ECO:0000313" key="2">
    <source>
        <dbReference type="Proteomes" id="UP000254720"/>
    </source>
</evidence>
<dbReference type="InterPro" id="IPR002347">
    <property type="entry name" value="SDR_fam"/>
</dbReference>
<dbReference type="Gene3D" id="3.40.50.720">
    <property type="entry name" value="NAD(P)-binding Rossmann-like Domain"/>
    <property type="match status" value="1"/>
</dbReference>
<comment type="caution">
    <text evidence="1">The sequence shown here is derived from an EMBL/GenBank/DDBJ whole genome shotgun (WGS) entry which is preliminary data.</text>
</comment>
<dbReference type="InterPro" id="IPR036291">
    <property type="entry name" value="NAD(P)-bd_dom_sf"/>
</dbReference>
<dbReference type="Proteomes" id="UP000254720">
    <property type="component" value="Unassembled WGS sequence"/>
</dbReference>
<dbReference type="OrthoDB" id="5513072at2"/>
<dbReference type="EMBL" id="QQAX01000010">
    <property type="protein sequence ID" value="RDI43735.1"/>
    <property type="molecule type" value="Genomic_DNA"/>
</dbReference>
<evidence type="ECO:0000313" key="1">
    <source>
        <dbReference type="EMBL" id="RDI43735.1"/>
    </source>
</evidence>
<dbReference type="AlphaFoldDB" id="A0A370GJ14"/>
<dbReference type="RefSeq" id="WP_114834294.1">
    <property type="nucleotide sequence ID" value="NZ_LR699115.1"/>
</dbReference>
<dbReference type="SUPFAM" id="SSF51735">
    <property type="entry name" value="NAD(P)-binding Rossmann-fold domains"/>
    <property type="match status" value="1"/>
</dbReference>
<organism evidence="1 2">
    <name type="scientific">Aquicella lusitana</name>
    <dbReference type="NCBI Taxonomy" id="254246"/>
    <lineage>
        <taxon>Bacteria</taxon>
        <taxon>Pseudomonadati</taxon>
        <taxon>Pseudomonadota</taxon>
        <taxon>Gammaproteobacteria</taxon>
        <taxon>Legionellales</taxon>
        <taxon>Coxiellaceae</taxon>
        <taxon>Aquicella</taxon>
    </lineage>
</organism>
<gene>
    <name evidence="1" type="ORF">C8D86_1105</name>
</gene>
<dbReference type="PRINTS" id="PR00081">
    <property type="entry name" value="GDHRDH"/>
</dbReference>
<sequence>MTKESGLLAVLIGAGPGLGAAIAKRFARENYIVAMISRHQAPLQTLADEIKESGGMAIAFPADVTQEEDVKSVFTTLRKYGHPEVLIYNAASKFELNGIGDIAPDDFIQNWKVMCLGGLLTSQQVLPDMVQQKKGTIIFSGATASLRGGAKLAAFAVGKFSQRALAQSMAREFGPKGIHVAHVIIDGQIATPAVLKHFPDRPLNTFLNPDAIAETYWYLHLQDPSTWTHELDLRPSVEKF</sequence>
<name>A0A370GJ14_9COXI</name>
<dbReference type="Pfam" id="PF00106">
    <property type="entry name" value="adh_short"/>
    <property type="match status" value="1"/>
</dbReference>
<proteinExistence type="predicted"/>
<dbReference type="PANTHER" id="PTHR43431:SF7">
    <property type="entry name" value="OXIDOREDUCTASE, SHORT CHAIN DEHYDROGENASE_REDUCTASE FAMILY (AFU_ORTHOLOGUE AFUA_5G14000)"/>
    <property type="match status" value="1"/>
</dbReference>